<organism evidence="2 3">
    <name type="scientific">Dendrobium nobile</name>
    <name type="common">Orchid</name>
    <dbReference type="NCBI Taxonomy" id="94219"/>
    <lineage>
        <taxon>Eukaryota</taxon>
        <taxon>Viridiplantae</taxon>
        <taxon>Streptophyta</taxon>
        <taxon>Embryophyta</taxon>
        <taxon>Tracheophyta</taxon>
        <taxon>Spermatophyta</taxon>
        <taxon>Magnoliopsida</taxon>
        <taxon>Liliopsida</taxon>
        <taxon>Asparagales</taxon>
        <taxon>Orchidaceae</taxon>
        <taxon>Epidendroideae</taxon>
        <taxon>Malaxideae</taxon>
        <taxon>Dendrobiinae</taxon>
        <taxon>Dendrobium</taxon>
    </lineage>
</organism>
<name>A0A8T3BWE3_DENNO</name>
<reference evidence="2" key="1">
    <citation type="journal article" date="2022" name="Front. Genet.">
        <title>Chromosome-Scale Assembly of the Dendrobium nobile Genome Provides Insights Into the Molecular Mechanism of the Biosynthesis of the Medicinal Active Ingredient of Dendrobium.</title>
        <authorList>
            <person name="Xu Q."/>
            <person name="Niu S.-C."/>
            <person name="Li K.-L."/>
            <person name="Zheng P.-J."/>
            <person name="Zhang X.-J."/>
            <person name="Jia Y."/>
            <person name="Liu Y."/>
            <person name="Niu Y.-X."/>
            <person name="Yu L.-H."/>
            <person name="Chen D.-F."/>
            <person name="Zhang G.-Q."/>
        </authorList>
    </citation>
    <scope>NUCLEOTIDE SEQUENCE</scope>
    <source>
        <tissue evidence="2">Leaf</tissue>
    </source>
</reference>
<protein>
    <recommendedName>
        <fullName evidence="4">Mitochondrial protein</fullName>
    </recommendedName>
</protein>
<dbReference type="EMBL" id="JAGYWB010000006">
    <property type="protein sequence ID" value="KAI0519724.1"/>
    <property type="molecule type" value="Genomic_DNA"/>
</dbReference>
<proteinExistence type="predicted"/>
<evidence type="ECO:0000313" key="3">
    <source>
        <dbReference type="Proteomes" id="UP000829196"/>
    </source>
</evidence>
<keyword evidence="3" id="KW-1185">Reference proteome</keyword>
<dbReference type="AlphaFoldDB" id="A0A8T3BWE3"/>
<evidence type="ECO:0000313" key="2">
    <source>
        <dbReference type="EMBL" id="KAI0519724.1"/>
    </source>
</evidence>
<keyword evidence="1" id="KW-0472">Membrane</keyword>
<keyword evidence="1" id="KW-0812">Transmembrane</keyword>
<dbReference type="OrthoDB" id="661132at2759"/>
<evidence type="ECO:0008006" key="4">
    <source>
        <dbReference type="Google" id="ProtNLM"/>
    </source>
</evidence>
<dbReference type="Proteomes" id="UP000829196">
    <property type="component" value="Unassembled WGS sequence"/>
</dbReference>
<accession>A0A8T3BWE3</accession>
<sequence>MLFIFFLNLLIKIYIMGLLSGFCIRQKSDETFLGQLKYIKDILKKYEMDKAKPINTPMSSTVQLDNDSNEKFVDQKKFRGIIGSLLYLTASRHDIMFSVYF</sequence>
<comment type="caution">
    <text evidence="2">The sequence shown here is derived from an EMBL/GenBank/DDBJ whole genome shotgun (WGS) entry which is preliminary data.</text>
</comment>
<gene>
    <name evidence="2" type="ORF">KFK09_007183</name>
</gene>
<keyword evidence="1" id="KW-1133">Transmembrane helix</keyword>
<evidence type="ECO:0000256" key="1">
    <source>
        <dbReference type="SAM" id="Phobius"/>
    </source>
</evidence>
<feature type="transmembrane region" description="Helical" evidence="1">
    <location>
        <begin position="6"/>
        <end position="24"/>
    </location>
</feature>